<accession>A0ABY4TG40</accession>
<proteinExistence type="inferred from homology"/>
<dbReference type="RefSeq" id="WP_275563670.1">
    <property type="nucleotide sequence ID" value="NZ_CP095474.1"/>
</dbReference>
<dbReference type="Gene3D" id="3.40.190.10">
    <property type="entry name" value="Periplasmic binding protein-like II"/>
    <property type="match status" value="2"/>
</dbReference>
<dbReference type="EMBL" id="CP095474">
    <property type="protein sequence ID" value="URN17426.1"/>
    <property type="molecule type" value="Genomic_DNA"/>
</dbReference>
<comment type="similarity">
    <text evidence="2">Belongs to the bacterial solute-binding protein SsuA/TauA family.</text>
</comment>
<comment type="subcellular location">
    <subcellularLocation>
        <location evidence="1">Periplasm</location>
    </subcellularLocation>
</comment>
<evidence type="ECO:0000256" key="3">
    <source>
        <dbReference type="ARBA" id="ARBA00022729"/>
    </source>
</evidence>
<sequence>PAPRRGPVLAAVLPLLLAVVASCGYGSQAVDDRAGEAAGGPKLSADAVRVGYFANLTHGTALVGDREGFLQRELRGTRLRTSTFDAGPAAVEALNAGSIDVAFLGPSPALNAHTRSGGRSLRIVGGAASDGVRFVVNPDRVRSPGDVRGKRIATPQLGNTQDVAFLHWAGERGWRIDPQSGEGDVSVLRVGAAALPDAYRSGSVDGAWVPEPTASKLIAEGARPLLDEASLWPGGRFAITNIVASRAFLERHPDVVEAVLRGSLRANAWINGHPREAKASANAQLEALTGKALPAKVIDSAWPALRFLDDPLAGTLREQAARAEATGLLRAPRTAGIYDLRPLNRVLAAEGRAPVSDAGLGVR</sequence>
<dbReference type="SUPFAM" id="SSF53850">
    <property type="entry name" value="Periplasmic binding protein-like II"/>
    <property type="match status" value="1"/>
</dbReference>
<evidence type="ECO:0000313" key="4">
    <source>
        <dbReference type="EMBL" id="URN17426.1"/>
    </source>
</evidence>
<reference evidence="4" key="1">
    <citation type="submission" date="2022-04" db="EMBL/GenBank/DDBJ databases">
        <title>Systematic whole-genome sequencing reveals an unexpected diversity among actinomycetoma pathogens and provides insights into their antibacterial susceptibilities.</title>
        <authorList>
            <person name="Watson A.K."/>
            <person name="Kepplinger B."/>
            <person name="Bakhiet S.M."/>
            <person name="Mhmoud N.A."/>
            <person name="Chapman J."/>
            <person name="Allenby N."/>
            <person name="Mickiewicz K."/>
            <person name="Goodfellow M."/>
            <person name="Fahal A.H."/>
            <person name="Errington J."/>
        </authorList>
    </citation>
    <scope>NUCLEOTIDE SEQUENCE</scope>
    <source>
        <strain evidence="4">SD 504</strain>
    </source>
</reference>
<dbReference type="PANTHER" id="PTHR30024:SF47">
    <property type="entry name" value="TAURINE-BINDING PERIPLASMIC PROTEIN"/>
    <property type="match status" value="1"/>
</dbReference>
<keyword evidence="5" id="KW-1185">Reference proteome</keyword>
<organism evidence="4 5">
    <name type="scientific">Streptomyces sudanensis</name>
    <dbReference type="NCBI Taxonomy" id="436397"/>
    <lineage>
        <taxon>Bacteria</taxon>
        <taxon>Bacillati</taxon>
        <taxon>Actinomycetota</taxon>
        <taxon>Actinomycetes</taxon>
        <taxon>Kitasatosporales</taxon>
        <taxon>Streptomycetaceae</taxon>
        <taxon>Streptomyces</taxon>
    </lineage>
</organism>
<evidence type="ECO:0000256" key="2">
    <source>
        <dbReference type="ARBA" id="ARBA00010742"/>
    </source>
</evidence>
<feature type="non-terminal residue" evidence="4">
    <location>
        <position position="1"/>
    </location>
</feature>
<evidence type="ECO:0000256" key="1">
    <source>
        <dbReference type="ARBA" id="ARBA00004418"/>
    </source>
</evidence>
<name>A0ABY4TG40_9ACTN</name>
<dbReference type="Pfam" id="PF13379">
    <property type="entry name" value="NMT1_2"/>
    <property type="match status" value="1"/>
</dbReference>
<keyword evidence="3" id="KW-0732">Signal</keyword>
<dbReference type="PANTHER" id="PTHR30024">
    <property type="entry name" value="ALIPHATIC SULFONATES-BINDING PROTEIN-RELATED"/>
    <property type="match status" value="1"/>
</dbReference>
<protein>
    <submittedName>
        <fullName evidence="4">ABC transporter substrate-binding protein</fullName>
    </submittedName>
</protein>
<dbReference type="Proteomes" id="UP001056383">
    <property type="component" value="Chromosome"/>
</dbReference>
<evidence type="ECO:0000313" key="5">
    <source>
        <dbReference type="Proteomes" id="UP001056383"/>
    </source>
</evidence>
<gene>
    <name evidence="4" type="ORF">MW084_17510</name>
</gene>